<evidence type="ECO:0000256" key="9">
    <source>
        <dbReference type="PIRNR" id="PIRNR003128"/>
    </source>
</evidence>
<evidence type="ECO:0000313" key="14">
    <source>
        <dbReference type="Proteomes" id="UP000443070"/>
    </source>
</evidence>
<evidence type="ECO:0000256" key="6">
    <source>
        <dbReference type="ARBA" id="ARBA00022840"/>
    </source>
</evidence>
<dbReference type="InterPro" id="IPR027417">
    <property type="entry name" value="P-loop_NTPase"/>
</dbReference>
<keyword evidence="6" id="KW-0067">ATP-binding</keyword>
<evidence type="ECO:0000313" key="15">
    <source>
        <dbReference type="Proteomes" id="UP000484547"/>
    </source>
</evidence>
<dbReference type="Proteomes" id="UP000484547">
    <property type="component" value="Unassembled WGS sequence"/>
</dbReference>
<evidence type="ECO:0000259" key="11">
    <source>
        <dbReference type="Pfam" id="PF02463"/>
    </source>
</evidence>
<dbReference type="SUPFAM" id="SSF52540">
    <property type="entry name" value="P-loop containing nucleoside triphosphate hydrolases"/>
    <property type="match status" value="1"/>
</dbReference>
<evidence type="ECO:0000256" key="8">
    <source>
        <dbReference type="ARBA" id="ARBA00033408"/>
    </source>
</evidence>
<dbReference type="EMBL" id="WNBM01000001">
    <property type="protein sequence ID" value="MTT75141.1"/>
    <property type="molecule type" value="Genomic_DNA"/>
</dbReference>
<dbReference type="Pfam" id="PF02463">
    <property type="entry name" value="SMC_N"/>
    <property type="match status" value="1"/>
</dbReference>
<dbReference type="PANTHER" id="PTHR11059:SF0">
    <property type="entry name" value="DNA REPAIR PROTEIN RECN"/>
    <property type="match status" value="1"/>
</dbReference>
<evidence type="ECO:0000256" key="7">
    <source>
        <dbReference type="ARBA" id="ARBA00023204"/>
    </source>
</evidence>
<comment type="caution">
    <text evidence="12">The sequence shown here is derived from an EMBL/GenBank/DDBJ whole genome shotgun (WGS) entry which is preliminary data.</text>
</comment>
<evidence type="ECO:0000256" key="2">
    <source>
        <dbReference type="ARBA" id="ARBA00009441"/>
    </source>
</evidence>
<dbReference type="GO" id="GO:0006281">
    <property type="term" value="P:DNA repair"/>
    <property type="evidence" value="ECO:0007669"/>
    <property type="project" value="UniProtKB-KW"/>
</dbReference>
<dbReference type="NCBIfam" id="TIGR00634">
    <property type="entry name" value="recN"/>
    <property type="match status" value="1"/>
</dbReference>
<keyword evidence="7 9" id="KW-0234">DNA repair</keyword>
<organism evidence="12 15">
    <name type="scientific">Phascolarctobacterium faecium</name>
    <dbReference type="NCBI Taxonomy" id="33025"/>
    <lineage>
        <taxon>Bacteria</taxon>
        <taxon>Bacillati</taxon>
        <taxon>Bacillota</taxon>
        <taxon>Negativicutes</taxon>
        <taxon>Acidaminococcales</taxon>
        <taxon>Acidaminococcaceae</taxon>
        <taxon>Phascolarctobacterium</taxon>
    </lineage>
</organism>
<feature type="coiled-coil region" evidence="10">
    <location>
        <begin position="319"/>
        <end position="370"/>
    </location>
</feature>
<dbReference type="FunFam" id="3.40.50.300:FF:000319">
    <property type="entry name" value="DNA repair protein RecN"/>
    <property type="match status" value="1"/>
</dbReference>
<proteinExistence type="inferred from homology"/>
<keyword evidence="5 9" id="KW-0227">DNA damage</keyword>
<dbReference type="GO" id="GO:0006310">
    <property type="term" value="P:DNA recombination"/>
    <property type="evidence" value="ECO:0007669"/>
    <property type="project" value="InterPro"/>
</dbReference>
<sequence length="560" mass="61855">MLQSLHVHNFALIEDAKIDFAPGFNIFTGETGAGKSILIDAFGVVLGNRASADYIRSGADSFWVQAVFDISGIEAVKSLLAEQGIDEEDELFLRRRILANGKSQATVNGVQVPLAVLKSFSELLVDIHGQHENQALLKSDAPLALVDLYGREEIAPVRKTYRELYTAYLATQAKLTQLEQTGSERERILDRLEWEIKEITESALEAGELEALQEEVKRLQNSGKIMTAVNSAHEYLDSERGILDNLAAAKDQLAAVVRYDERLHNACESLESSWIALDECRRELSDYLSSEEYDAERAAYVEERLDLWYRLQKKYGDSYEEITAYLEQAQQQADELAQLESNIAKTKQLLAQQKGELEQQAQSLSQLRAKYAGRLASKVTAHIHDLAMPEGRFEIEVTAKDTLTKTGKDELTFLFTANLGEPIRPLLKVASGGELSRVALAIKTVLLNASGVPTMVFDEIDTGVGGVTAQKMAEKIAVIAKVGQVLCITHLPQIASFADRHLLIRKESTGGRTSTGLTVLDEEGRIQELMRMTVGDNVSEVAYANAKELLAAAAKNKQAR</sequence>
<dbReference type="GO" id="GO:0005524">
    <property type="term" value="F:ATP binding"/>
    <property type="evidence" value="ECO:0007669"/>
    <property type="project" value="UniProtKB-KW"/>
</dbReference>
<evidence type="ECO:0000313" key="13">
    <source>
        <dbReference type="EMBL" id="MTU03272.1"/>
    </source>
</evidence>
<evidence type="ECO:0000256" key="5">
    <source>
        <dbReference type="ARBA" id="ARBA00022763"/>
    </source>
</evidence>
<name>A0A7X2XE97_9FIRM</name>
<keyword evidence="10" id="KW-0175">Coiled coil</keyword>
<evidence type="ECO:0000256" key="4">
    <source>
        <dbReference type="ARBA" id="ARBA00022741"/>
    </source>
</evidence>
<dbReference type="Gene3D" id="3.40.50.300">
    <property type="entry name" value="P-loop containing nucleotide triphosphate hydrolases"/>
    <property type="match status" value="2"/>
</dbReference>
<dbReference type="GO" id="GO:0043590">
    <property type="term" value="C:bacterial nucleoid"/>
    <property type="evidence" value="ECO:0007669"/>
    <property type="project" value="TreeGrafter"/>
</dbReference>
<gene>
    <name evidence="12" type="primary">recN</name>
    <name evidence="12" type="ORF">GMD11_02505</name>
    <name evidence="13" type="ORF">GMD18_02500</name>
</gene>
<feature type="domain" description="RecF/RecN/SMC N-terminal" evidence="11">
    <location>
        <begin position="1"/>
        <end position="507"/>
    </location>
</feature>
<accession>A0A7X2XE97</accession>
<dbReference type="CDD" id="cd03241">
    <property type="entry name" value="ABC_RecN"/>
    <property type="match status" value="2"/>
</dbReference>
<reference evidence="14 15" key="1">
    <citation type="journal article" date="2019" name="Nat. Med.">
        <title>A library of human gut bacterial isolates paired with longitudinal multiomics data enables mechanistic microbiome research.</title>
        <authorList>
            <person name="Poyet M."/>
            <person name="Groussin M."/>
            <person name="Gibbons S.M."/>
            <person name="Avila-Pacheco J."/>
            <person name="Jiang X."/>
            <person name="Kearney S.M."/>
            <person name="Perrotta A.R."/>
            <person name="Berdy B."/>
            <person name="Zhao S."/>
            <person name="Lieberman T.D."/>
            <person name="Swanson P.K."/>
            <person name="Smith M."/>
            <person name="Roesemann S."/>
            <person name="Alexander J.E."/>
            <person name="Rich S.A."/>
            <person name="Livny J."/>
            <person name="Vlamakis H."/>
            <person name="Clish C."/>
            <person name="Bullock K."/>
            <person name="Deik A."/>
            <person name="Scott J."/>
            <person name="Pierce K.A."/>
            <person name="Xavier R.J."/>
            <person name="Alm E.J."/>
        </authorList>
    </citation>
    <scope>NUCLEOTIDE SEQUENCE [LARGE SCALE GENOMIC DNA]</scope>
    <source>
        <strain evidence="12 15">BIOML-A13</strain>
        <strain evidence="13 14">BIOML-A3</strain>
    </source>
</reference>
<dbReference type="OrthoDB" id="9806954at2"/>
<keyword evidence="14" id="KW-1185">Reference proteome</keyword>
<dbReference type="PANTHER" id="PTHR11059">
    <property type="entry name" value="DNA REPAIR PROTEIN RECN"/>
    <property type="match status" value="1"/>
</dbReference>
<dbReference type="GO" id="GO:0009432">
    <property type="term" value="P:SOS response"/>
    <property type="evidence" value="ECO:0007669"/>
    <property type="project" value="TreeGrafter"/>
</dbReference>
<feature type="coiled-coil region" evidence="10">
    <location>
        <begin position="202"/>
        <end position="229"/>
    </location>
</feature>
<protein>
    <recommendedName>
        <fullName evidence="3 9">DNA repair protein RecN</fullName>
    </recommendedName>
    <alternativeName>
        <fullName evidence="8 9">Recombination protein N</fullName>
    </alternativeName>
</protein>
<dbReference type="RefSeq" id="WP_155163593.1">
    <property type="nucleotide sequence ID" value="NZ_WNBG01000001.1"/>
</dbReference>
<dbReference type="Proteomes" id="UP000443070">
    <property type="component" value="Unassembled WGS sequence"/>
</dbReference>
<dbReference type="AlphaFoldDB" id="A0A7X2XE97"/>
<keyword evidence="4" id="KW-0547">Nucleotide-binding</keyword>
<dbReference type="InterPro" id="IPR003395">
    <property type="entry name" value="RecF/RecN/SMC_N"/>
</dbReference>
<evidence type="ECO:0000256" key="1">
    <source>
        <dbReference type="ARBA" id="ARBA00003618"/>
    </source>
</evidence>
<dbReference type="InterPro" id="IPR004604">
    <property type="entry name" value="DNA_recomb/repair_RecN"/>
</dbReference>
<evidence type="ECO:0000256" key="3">
    <source>
        <dbReference type="ARBA" id="ARBA00021315"/>
    </source>
</evidence>
<dbReference type="FunFam" id="3.40.50.300:FF:000356">
    <property type="entry name" value="DNA repair protein RecN"/>
    <property type="match status" value="1"/>
</dbReference>
<dbReference type="EMBL" id="WNBW01000001">
    <property type="protein sequence ID" value="MTU03272.1"/>
    <property type="molecule type" value="Genomic_DNA"/>
</dbReference>
<evidence type="ECO:0000256" key="10">
    <source>
        <dbReference type="SAM" id="Coils"/>
    </source>
</evidence>
<dbReference type="PIRSF" id="PIRSF003128">
    <property type="entry name" value="RecN"/>
    <property type="match status" value="1"/>
</dbReference>
<evidence type="ECO:0000313" key="12">
    <source>
        <dbReference type="EMBL" id="MTT75141.1"/>
    </source>
</evidence>
<comment type="similarity">
    <text evidence="2 9">Belongs to the RecN family.</text>
</comment>
<dbReference type="NCBIfam" id="NF008121">
    <property type="entry name" value="PRK10869.1"/>
    <property type="match status" value="1"/>
</dbReference>
<comment type="function">
    <text evidence="1 9">May be involved in recombinational repair of damaged DNA.</text>
</comment>